<dbReference type="PANTHER" id="PTHR43674:SF2">
    <property type="entry name" value="BETA-UREIDOPROPIONASE"/>
    <property type="match status" value="1"/>
</dbReference>
<dbReference type="EMBL" id="CAEZTF010000031">
    <property type="protein sequence ID" value="CAB4556942.1"/>
    <property type="molecule type" value="Genomic_DNA"/>
</dbReference>
<dbReference type="InterPro" id="IPR050345">
    <property type="entry name" value="Aliph_Amidase/BUP"/>
</dbReference>
<feature type="domain" description="CN hydrolase" evidence="2">
    <location>
        <begin position="23"/>
        <end position="284"/>
    </location>
</feature>
<dbReference type="PANTHER" id="PTHR43674">
    <property type="entry name" value="NITRILASE C965.09-RELATED"/>
    <property type="match status" value="1"/>
</dbReference>
<evidence type="ECO:0000313" key="3">
    <source>
        <dbReference type="EMBL" id="CAB4556942.1"/>
    </source>
</evidence>
<dbReference type="Pfam" id="PF00795">
    <property type="entry name" value="CN_hydrolase"/>
    <property type="match status" value="1"/>
</dbReference>
<dbReference type="Gene3D" id="3.60.110.10">
    <property type="entry name" value="Carbon-nitrogen hydrolase"/>
    <property type="match status" value="1"/>
</dbReference>
<dbReference type="InterPro" id="IPR036526">
    <property type="entry name" value="C-N_Hydrolase_sf"/>
</dbReference>
<dbReference type="GO" id="GO:0050126">
    <property type="term" value="F:N-carbamoylputrescine amidase activity"/>
    <property type="evidence" value="ECO:0007669"/>
    <property type="project" value="TreeGrafter"/>
</dbReference>
<reference evidence="3" key="1">
    <citation type="submission" date="2020-05" db="EMBL/GenBank/DDBJ databases">
        <authorList>
            <person name="Chiriac C."/>
            <person name="Salcher M."/>
            <person name="Ghai R."/>
            <person name="Kavagutti S V."/>
        </authorList>
    </citation>
    <scope>NUCLEOTIDE SEQUENCE</scope>
</reference>
<organism evidence="3">
    <name type="scientific">freshwater metagenome</name>
    <dbReference type="NCBI Taxonomy" id="449393"/>
    <lineage>
        <taxon>unclassified sequences</taxon>
        <taxon>metagenomes</taxon>
        <taxon>ecological metagenomes</taxon>
    </lineage>
</organism>
<evidence type="ECO:0000259" key="2">
    <source>
        <dbReference type="PROSITE" id="PS50263"/>
    </source>
</evidence>
<proteinExistence type="predicted"/>
<keyword evidence="1" id="KW-0378">Hydrolase</keyword>
<dbReference type="SUPFAM" id="SSF56317">
    <property type="entry name" value="Carbon-nitrogen hydrolase"/>
    <property type="match status" value="1"/>
</dbReference>
<dbReference type="GO" id="GO:0033388">
    <property type="term" value="P:putrescine biosynthetic process from arginine"/>
    <property type="evidence" value="ECO:0007669"/>
    <property type="project" value="TreeGrafter"/>
</dbReference>
<protein>
    <submittedName>
        <fullName evidence="3">Unannotated protein</fullName>
    </submittedName>
</protein>
<accession>A0A6J6CZM7</accession>
<dbReference type="PROSITE" id="PS50263">
    <property type="entry name" value="CN_HYDROLASE"/>
    <property type="match status" value="1"/>
</dbReference>
<gene>
    <name evidence="3" type="ORF">UFOPK1618_00267</name>
</gene>
<dbReference type="InterPro" id="IPR003010">
    <property type="entry name" value="C-N_Hydrolase"/>
</dbReference>
<evidence type="ECO:0000256" key="1">
    <source>
        <dbReference type="ARBA" id="ARBA00022801"/>
    </source>
</evidence>
<name>A0A6J6CZM7_9ZZZZ</name>
<dbReference type="AlphaFoldDB" id="A0A6J6CZM7"/>
<sequence>MKLTLAPALTPLSRVKESKRTPLRVALVQTKWHEDQSQHLSKLNDGIKLAAENGAKIVCLQELTLSRYPADQMPTGVPNELAEPLESGPTYTFAAEAAKKHNIFVHASLYEFHDMADGRALNTAIIVGPDGSIISRTPKLHIPVTAGYYEDKYFAPGPATGEPYPVYDIEFGNTDAQFGLPTCWDEWFPEVARNYSLRGAEVLVYPTAIGSEPDHPDFDTEPLWRRVIVGNAIANGTFMIVPNRYGNEGALNFYGSSFICDPYGRVLARASRDEDEVLVADLDLDQRRDWLDLFPFLATRRPDTYDMLTEPVVNRRTENGDGEDGGIAGVSY</sequence>